<dbReference type="Proteomes" id="UP000254134">
    <property type="component" value="Unassembled WGS sequence"/>
</dbReference>
<evidence type="ECO:0000259" key="10">
    <source>
        <dbReference type="Pfam" id="PF12390"/>
    </source>
</evidence>
<gene>
    <name evidence="8" type="primary">selA</name>
    <name evidence="11" type="ORF">Gocc_0304</name>
</gene>
<dbReference type="Pfam" id="PF12390">
    <property type="entry name" value="Se-cys_synth_N"/>
    <property type="match status" value="1"/>
</dbReference>
<accession>A0A7M2Z1H4</accession>
<dbReference type="Gene3D" id="3.40.640.10">
    <property type="entry name" value="Type I PLP-dependent aspartate aminotransferase-like (Major domain)"/>
    <property type="match status" value="1"/>
</dbReference>
<comment type="similarity">
    <text evidence="7 8">Belongs to the SelA family.</text>
</comment>
<evidence type="ECO:0000313" key="12">
    <source>
        <dbReference type="Proteomes" id="UP000254134"/>
    </source>
</evidence>
<dbReference type="GO" id="GO:0001514">
    <property type="term" value="P:selenocysteine incorporation"/>
    <property type="evidence" value="ECO:0007669"/>
    <property type="project" value="UniProtKB-UniRule"/>
</dbReference>
<dbReference type="HAMAP" id="MF_00423">
    <property type="entry name" value="SelA"/>
    <property type="match status" value="1"/>
</dbReference>
<keyword evidence="4 8" id="KW-0663">Pyridoxal phosphate</keyword>
<dbReference type="InterPro" id="IPR004534">
    <property type="entry name" value="SelA_trans"/>
</dbReference>
<dbReference type="PANTHER" id="PTHR32328">
    <property type="entry name" value="L-SERYL-TRNA(SEC) SELENIUM TRANSFERASE"/>
    <property type="match status" value="1"/>
</dbReference>
<comment type="catalytic activity">
    <reaction evidence="8">
        <text>L-seryl-tRNA(Sec) + selenophosphate + H(+) = L-selenocysteinyl-tRNA(Sec) + phosphate</text>
        <dbReference type="Rhea" id="RHEA:22728"/>
        <dbReference type="Rhea" id="RHEA-COMP:9742"/>
        <dbReference type="Rhea" id="RHEA-COMP:9743"/>
        <dbReference type="ChEBI" id="CHEBI:15378"/>
        <dbReference type="ChEBI" id="CHEBI:16144"/>
        <dbReference type="ChEBI" id="CHEBI:43474"/>
        <dbReference type="ChEBI" id="CHEBI:78533"/>
        <dbReference type="ChEBI" id="CHEBI:78573"/>
        <dbReference type="EC" id="2.9.1.1"/>
    </reaction>
</comment>
<dbReference type="PANTHER" id="PTHR32328:SF0">
    <property type="entry name" value="L-SERYL-TRNA(SEC) SELENIUM TRANSFERASE"/>
    <property type="match status" value="1"/>
</dbReference>
<dbReference type="EMBL" id="QQZY01000001">
    <property type="protein sequence ID" value="RDI75885.1"/>
    <property type="molecule type" value="Genomic_DNA"/>
</dbReference>
<feature type="domain" description="L-seryl-tRNA selenium transferase N-terminal" evidence="10">
    <location>
        <begin position="5"/>
        <end position="40"/>
    </location>
</feature>
<keyword evidence="5 8" id="KW-0648">Protein biosynthesis</keyword>
<reference evidence="11 12" key="1">
    <citation type="submission" date="2018-07" db="EMBL/GenBank/DDBJ databases">
        <title>High-quality-draft genome sequence of Gaiella occulta.</title>
        <authorList>
            <person name="Severino R."/>
            <person name="Froufe H.J.C."/>
            <person name="Rainey F.A."/>
            <person name="Barroso C."/>
            <person name="Albuquerque L."/>
            <person name="Lobo-Da-Cunha A."/>
            <person name="Da Costa M.S."/>
            <person name="Egas C."/>
        </authorList>
    </citation>
    <scope>NUCLEOTIDE SEQUENCE [LARGE SCALE GENOMIC DNA]</scope>
    <source>
        <strain evidence="11 12">F2-233</strain>
    </source>
</reference>
<evidence type="ECO:0000256" key="3">
    <source>
        <dbReference type="ARBA" id="ARBA00022679"/>
    </source>
</evidence>
<dbReference type="NCBIfam" id="TIGR00474">
    <property type="entry name" value="selA"/>
    <property type="match status" value="1"/>
</dbReference>
<dbReference type="SUPFAM" id="SSF53383">
    <property type="entry name" value="PLP-dependent transferases"/>
    <property type="match status" value="1"/>
</dbReference>
<feature type="modified residue" description="N6-(pyridoxal phosphate)lysine" evidence="8 9">
    <location>
        <position position="278"/>
    </location>
</feature>
<dbReference type="AlphaFoldDB" id="A0A7M2Z1H4"/>
<dbReference type="GO" id="GO:0005737">
    <property type="term" value="C:cytoplasm"/>
    <property type="evidence" value="ECO:0007669"/>
    <property type="project" value="UniProtKB-SubCell"/>
</dbReference>
<comment type="cofactor">
    <cofactor evidence="1 8 9">
        <name>pyridoxal 5'-phosphate</name>
        <dbReference type="ChEBI" id="CHEBI:597326"/>
    </cofactor>
</comment>
<comment type="subcellular location">
    <subcellularLocation>
        <location evidence="8">Cytoplasm</location>
    </subcellularLocation>
</comment>
<proteinExistence type="inferred from homology"/>
<evidence type="ECO:0000256" key="1">
    <source>
        <dbReference type="ARBA" id="ARBA00001933"/>
    </source>
</evidence>
<comment type="caution">
    <text evidence="11">The sequence shown here is derived from an EMBL/GenBank/DDBJ whole genome shotgun (WGS) entry which is preliminary data.</text>
</comment>
<dbReference type="OrthoDB" id="9787096at2"/>
<evidence type="ECO:0000256" key="7">
    <source>
        <dbReference type="ARBA" id="ARBA00044507"/>
    </source>
</evidence>
<dbReference type="GO" id="GO:0004125">
    <property type="term" value="F:L-seryl-tRNA(Sec) selenium transferase activity"/>
    <property type="evidence" value="ECO:0007669"/>
    <property type="project" value="UniProtKB-UniRule"/>
</dbReference>
<dbReference type="EC" id="2.9.1.1" evidence="8"/>
<evidence type="ECO:0000256" key="8">
    <source>
        <dbReference type="HAMAP-Rule" id="MF_00423"/>
    </source>
</evidence>
<keyword evidence="3 8" id="KW-0808">Transferase</keyword>
<keyword evidence="12" id="KW-1185">Reference proteome</keyword>
<evidence type="ECO:0000256" key="5">
    <source>
        <dbReference type="ARBA" id="ARBA00022917"/>
    </source>
</evidence>
<dbReference type="RefSeq" id="WP_114794763.1">
    <property type="nucleotide sequence ID" value="NZ_QQZY01000001.1"/>
</dbReference>
<dbReference type="InterPro" id="IPR025862">
    <property type="entry name" value="SelA_trans_N_dom"/>
</dbReference>
<organism evidence="11 12">
    <name type="scientific">Gaiella occulta</name>
    <dbReference type="NCBI Taxonomy" id="1002870"/>
    <lineage>
        <taxon>Bacteria</taxon>
        <taxon>Bacillati</taxon>
        <taxon>Actinomycetota</taxon>
        <taxon>Thermoleophilia</taxon>
        <taxon>Gaiellales</taxon>
        <taxon>Gaiellaceae</taxon>
        <taxon>Gaiella</taxon>
    </lineage>
</organism>
<protein>
    <recommendedName>
        <fullName evidence="8">L-seryl-tRNA(Sec) selenium transferase</fullName>
        <ecNumber evidence="8">2.9.1.1</ecNumber>
    </recommendedName>
    <alternativeName>
        <fullName evidence="8">Selenocysteine synthase</fullName>
        <shortName evidence="8">Sec synthase</shortName>
    </alternativeName>
    <alternativeName>
        <fullName evidence="8">Selenocysteinyl-tRNA(Sec) synthase</fullName>
    </alternativeName>
</protein>
<comment type="pathway">
    <text evidence="8">Aminoacyl-tRNA biosynthesis; selenocysteinyl-tRNA(Sec) biosynthesis; selenocysteinyl-tRNA(Sec) from L-seryl-tRNA(Sec) (bacterial route): step 1/1.</text>
</comment>
<keyword evidence="2 8" id="KW-0963">Cytoplasm</keyword>
<name>A0A7M2Z1H4_9ACTN</name>
<comment type="function">
    <text evidence="8">Converts seryl-tRNA(Sec) to selenocysteinyl-tRNA(Sec) required for selenoprotein biosynthesis.</text>
</comment>
<dbReference type="UniPathway" id="UPA00906">
    <property type="reaction ID" value="UER00896"/>
</dbReference>
<reference evidence="12" key="2">
    <citation type="journal article" date="2019" name="MicrobiologyOpen">
        <title>High-quality draft genome sequence of Gaiella occulta isolated from a 150 meter deep mineral water borehole and comparison with the genome sequences of other deep-branching lineages of the phylum Actinobacteria.</title>
        <authorList>
            <person name="Severino R."/>
            <person name="Froufe H.J.C."/>
            <person name="Barroso C."/>
            <person name="Albuquerque L."/>
            <person name="Lobo-da-Cunha A."/>
            <person name="da Costa M.S."/>
            <person name="Egas C."/>
        </authorList>
    </citation>
    <scope>NUCLEOTIDE SEQUENCE [LARGE SCALE GENOMIC DNA]</scope>
    <source>
        <strain evidence="12">F2-233</strain>
    </source>
</reference>
<dbReference type="InterPro" id="IPR015424">
    <property type="entry name" value="PyrdxlP-dep_Trfase"/>
</dbReference>
<evidence type="ECO:0000256" key="4">
    <source>
        <dbReference type="ARBA" id="ARBA00022898"/>
    </source>
</evidence>
<evidence type="ECO:0000256" key="9">
    <source>
        <dbReference type="PIRSR" id="PIRSR618319-50"/>
    </source>
</evidence>
<keyword evidence="6 8" id="KW-0711">Selenium</keyword>
<dbReference type="Pfam" id="PF03841">
    <property type="entry name" value="SelA"/>
    <property type="match status" value="1"/>
</dbReference>
<sequence length="437" mass="45908">MTPSLRSLPSVDRMLADPRLAAEPRPLALAAARVALERAREAIRAGIDPGDPLELALAELAACRRPSLRRVLNATGVLVHTNLGRAPLAPLALERVAEIGGGYSNLEYDLDAGARGSRQDHLAGLVRRVTGAEGALVVNNNAAAVMLALAALAEGREVLVSRGELIEIGDGFRIPDVLTRSGARLVEVGTTNRTRIADYERAIGPETALLLRVHQSNFRVVGFAEQPRLADLAEAAHRHGLPLVDDLGSGALSDLGDEPTAASSLAAGADLVCFSGDKLLGGPQAGIVAGRAELVERLRRHPLQRALRADKLTLAALEGTLALALDPERARREIPVLRMLDEAPAAVRARADRLAALTGGEVEETVARVGGGALPLAELASFACALEEELSALLRTGEPPVVGIVRDGRLLLDVRALREDEIDEVAAAVAAARARDA</sequence>
<evidence type="ECO:0000256" key="2">
    <source>
        <dbReference type="ARBA" id="ARBA00022490"/>
    </source>
</evidence>
<dbReference type="GO" id="GO:0001717">
    <property type="term" value="P:conversion of seryl-tRNAsec to selenocys-tRNAsec"/>
    <property type="evidence" value="ECO:0007669"/>
    <property type="project" value="UniProtKB-UniRule"/>
</dbReference>
<dbReference type="Gene3D" id="3.90.1150.180">
    <property type="match status" value="1"/>
</dbReference>
<evidence type="ECO:0000313" key="11">
    <source>
        <dbReference type="EMBL" id="RDI75885.1"/>
    </source>
</evidence>
<evidence type="ECO:0000256" key="6">
    <source>
        <dbReference type="ARBA" id="ARBA00023266"/>
    </source>
</evidence>
<dbReference type="InterPro" id="IPR018319">
    <property type="entry name" value="SelA-like"/>
</dbReference>
<dbReference type="InterPro" id="IPR015421">
    <property type="entry name" value="PyrdxlP-dep_Trfase_major"/>
</dbReference>